<protein>
    <recommendedName>
        <fullName evidence="3">Prepilin-type N-terminal cleavage/methylation domain-containing protein</fullName>
    </recommendedName>
</protein>
<organism evidence="2">
    <name type="scientific">uncultured Sulfurovum sp</name>
    <dbReference type="NCBI Taxonomy" id="269237"/>
    <lineage>
        <taxon>Bacteria</taxon>
        <taxon>Pseudomonadati</taxon>
        <taxon>Campylobacterota</taxon>
        <taxon>Epsilonproteobacteria</taxon>
        <taxon>Campylobacterales</taxon>
        <taxon>Sulfurovaceae</taxon>
        <taxon>Sulfurovum</taxon>
        <taxon>environmental samples</taxon>
    </lineage>
</organism>
<name>A0A6S6U4V8_9BACT</name>
<proteinExistence type="predicted"/>
<feature type="compositionally biased region" description="Low complexity" evidence="1">
    <location>
        <begin position="177"/>
        <end position="188"/>
    </location>
</feature>
<dbReference type="AlphaFoldDB" id="A0A6S6U4V8"/>
<gene>
    <name evidence="2" type="ORF">HELGO_WM9664</name>
</gene>
<accession>A0A6S6U4V8</accession>
<sequence>MSNRKAFTLIEVLISVALLGIILPPLFSVVEMMRTSNDHLLTSLEKTKQVTKATKVLFLDILGSDGNIEITKDEFARLCIEDTSNSLYNLSGSKVCWVVLKENNILARIEGHSFTMPLKSEDRVEVDTVASDIELFDAYHEKDKVVITIKEVGKEPISFLVQGIRLPLSAVTSKTQQVNNANNVSSQQREPAQNAQPNTVQNLRDSSGNPIYGYDGKPRKKEIKKVKNKKTSNTSTSNTNATGNTSSVR</sequence>
<dbReference type="EMBL" id="CACVAS010000168">
    <property type="protein sequence ID" value="CAA6828036.1"/>
    <property type="molecule type" value="Genomic_DNA"/>
</dbReference>
<reference evidence="2" key="1">
    <citation type="submission" date="2020-01" db="EMBL/GenBank/DDBJ databases">
        <authorList>
            <person name="Meier V. D."/>
            <person name="Meier V D."/>
        </authorList>
    </citation>
    <scope>NUCLEOTIDE SEQUENCE</scope>
    <source>
        <strain evidence="2">HLG_WM_MAG_01</strain>
    </source>
</reference>
<evidence type="ECO:0000256" key="1">
    <source>
        <dbReference type="SAM" id="MobiDB-lite"/>
    </source>
</evidence>
<dbReference type="InterPro" id="IPR012902">
    <property type="entry name" value="N_methyl_site"/>
</dbReference>
<feature type="compositionally biased region" description="Low complexity" evidence="1">
    <location>
        <begin position="231"/>
        <end position="249"/>
    </location>
</feature>
<dbReference type="Pfam" id="PF07963">
    <property type="entry name" value="N_methyl"/>
    <property type="match status" value="1"/>
</dbReference>
<dbReference type="NCBIfam" id="TIGR02532">
    <property type="entry name" value="IV_pilin_GFxxxE"/>
    <property type="match status" value="1"/>
</dbReference>
<feature type="region of interest" description="Disordered" evidence="1">
    <location>
        <begin position="177"/>
        <end position="249"/>
    </location>
</feature>
<feature type="compositionally biased region" description="Polar residues" evidence="1">
    <location>
        <begin position="189"/>
        <end position="209"/>
    </location>
</feature>
<feature type="compositionally biased region" description="Basic residues" evidence="1">
    <location>
        <begin position="218"/>
        <end position="230"/>
    </location>
</feature>
<evidence type="ECO:0000313" key="2">
    <source>
        <dbReference type="EMBL" id="CAA6828036.1"/>
    </source>
</evidence>
<evidence type="ECO:0008006" key="3">
    <source>
        <dbReference type="Google" id="ProtNLM"/>
    </source>
</evidence>